<organism evidence="4">
    <name type="scientific">marine sediment metagenome</name>
    <dbReference type="NCBI Taxonomy" id="412755"/>
    <lineage>
        <taxon>unclassified sequences</taxon>
        <taxon>metagenomes</taxon>
        <taxon>ecological metagenomes</taxon>
    </lineage>
</organism>
<dbReference type="EMBL" id="BART01032300">
    <property type="protein sequence ID" value="GAH09491.1"/>
    <property type="molecule type" value="Genomic_DNA"/>
</dbReference>
<feature type="domain" description="Glycoside hydrolase family 57 N-terminal" evidence="3">
    <location>
        <begin position="8"/>
        <end position="67"/>
    </location>
</feature>
<dbReference type="InterPro" id="IPR004300">
    <property type="entry name" value="Glyco_hydro_57_N"/>
</dbReference>
<dbReference type="InterPro" id="IPR011330">
    <property type="entry name" value="Glyco_hydro/deAcase_b/a-brl"/>
</dbReference>
<sequence>MSGDIFLNTQREQIIEKLAGVEGIPIGIELSGYTLEKISEIDPEWIKTFRQLLEERKIELIGSGYAQIITF</sequence>
<dbReference type="Gene3D" id="3.20.110.20">
    <property type="match status" value="1"/>
</dbReference>
<protein>
    <recommendedName>
        <fullName evidence="3">Glycoside hydrolase family 57 N-terminal domain-containing protein</fullName>
    </recommendedName>
</protein>
<dbReference type="SUPFAM" id="SSF88713">
    <property type="entry name" value="Glycoside hydrolase/deacetylase"/>
    <property type="match status" value="1"/>
</dbReference>
<proteinExistence type="inferred from homology"/>
<accession>X1CM81</accession>
<dbReference type="Pfam" id="PF03065">
    <property type="entry name" value="Glyco_hydro_57"/>
    <property type="match status" value="1"/>
</dbReference>
<dbReference type="GO" id="GO:0005975">
    <property type="term" value="P:carbohydrate metabolic process"/>
    <property type="evidence" value="ECO:0007669"/>
    <property type="project" value="InterPro"/>
</dbReference>
<comment type="similarity">
    <text evidence="1">Belongs to the glycosyl hydrolase 57 family.</text>
</comment>
<dbReference type="AlphaFoldDB" id="X1CM81"/>
<evidence type="ECO:0000256" key="1">
    <source>
        <dbReference type="ARBA" id="ARBA00006821"/>
    </source>
</evidence>
<name>X1CM81_9ZZZZ</name>
<gene>
    <name evidence="4" type="ORF">S01H4_55868</name>
</gene>
<evidence type="ECO:0000259" key="3">
    <source>
        <dbReference type="Pfam" id="PF03065"/>
    </source>
</evidence>
<evidence type="ECO:0000313" key="4">
    <source>
        <dbReference type="EMBL" id="GAH09491.1"/>
    </source>
</evidence>
<evidence type="ECO:0000256" key="2">
    <source>
        <dbReference type="ARBA" id="ARBA00023277"/>
    </source>
</evidence>
<keyword evidence="2" id="KW-0119">Carbohydrate metabolism</keyword>
<reference evidence="4" key="1">
    <citation type="journal article" date="2014" name="Front. Microbiol.">
        <title>High frequency of phylogenetically diverse reductive dehalogenase-homologous genes in deep subseafloor sedimentary metagenomes.</title>
        <authorList>
            <person name="Kawai M."/>
            <person name="Futagami T."/>
            <person name="Toyoda A."/>
            <person name="Takaki Y."/>
            <person name="Nishi S."/>
            <person name="Hori S."/>
            <person name="Arai W."/>
            <person name="Tsubouchi T."/>
            <person name="Morono Y."/>
            <person name="Uchiyama I."/>
            <person name="Ito T."/>
            <person name="Fujiyama A."/>
            <person name="Inagaki F."/>
            <person name="Takami H."/>
        </authorList>
    </citation>
    <scope>NUCLEOTIDE SEQUENCE</scope>
    <source>
        <strain evidence="4">Expedition CK06-06</strain>
    </source>
</reference>
<dbReference type="GO" id="GO:0003824">
    <property type="term" value="F:catalytic activity"/>
    <property type="evidence" value="ECO:0007669"/>
    <property type="project" value="InterPro"/>
</dbReference>
<comment type="caution">
    <text evidence="4">The sequence shown here is derived from an EMBL/GenBank/DDBJ whole genome shotgun (WGS) entry which is preliminary data.</text>
</comment>